<dbReference type="Gene3D" id="1.10.287.110">
    <property type="entry name" value="DnaJ domain"/>
    <property type="match status" value="1"/>
</dbReference>
<evidence type="ECO:0000313" key="4">
    <source>
        <dbReference type="Proteomes" id="UP000011087"/>
    </source>
</evidence>
<evidence type="ECO:0000313" key="2">
    <source>
        <dbReference type="EMBL" id="EKX32370.1"/>
    </source>
</evidence>
<protein>
    <recommendedName>
        <fullName evidence="1">J domain-containing protein</fullName>
    </recommendedName>
</protein>
<dbReference type="GeneID" id="17289100"/>
<dbReference type="OMA" id="AMQEMWD"/>
<dbReference type="PANTHER" id="PTHR43948">
    <property type="entry name" value="DNAJ HOMOLOG SUBFAMILY B"/>
    <property type="match status" value="1"/>
</dbReference>
<dbReference type="GO" id="GO:0005634">
    <property type="term" value="C:nucleus"/>
    <property type="evidence" value="ECO:0007669"/>
    <property type="project" value="TreeGrafter"/>
</dbReference>
<dbReference type="EMBL" id="JH993193">
    <property type="protein sequence ID" value="EKX32370.1"/>
    <property type="molecule type" value="Genomic_DNA"/>
</dbReference>
<reference evidence="4" key="2">
    <citation type="submission" date="2012-11" db="EMBL/GenBank/DDBJ databases">
        <authorList>
            <person name="Kuo A."/>
            <person name="Curtis B.A."/>
            <person name="Tanifuji G."/>
            <person name="Burki F."/>
            <person name="Gruber A."/>
            <person name="Irimia M."/>
            <person name="Maruyama S."/>
            <person name="Arias M.C."/>
            <person name="Ball S.G."/>
            <person name="Gile G.H."/>
            <person name="Hirakawa Y."/>
            <person name="Hopkins J.F."/>
            <person name="Rensing S.A."/>
            <person name="Schmutz J."/>
            <person name="Symeonidi A."/>
            <person name="Elias M."/>
            <person name="Eveleigh R.J."/>
            <person name="Herman E.K."/>
            <person name="Klute M.J."/>
            <person name="Nakayama T."/>
            <person name="Obornik M."/>
            <person name="Reyes-Prieto A."/>
            <person name="Armbrust E.V."/>
            <person name="Aves S.J."/>
            <person name="Beiko R.G."/>
            <person name="Coutinho P."/>
            <person name="Dacks J.B."/>
            <person name="Durnford D.G."/>
            <person name="Fast N.M."/>
            <person name="Green B.R."/>
            <person name="Grisdale C."/>
            <person name="Hempe F."/>
            <person name="Henrissat B."/>
            <person name="Hoppner M.P."/>
            <person name="Ishida K.-I."/>
            <person name="Kim E."/>
            <person name="Koreny L."/>
            <person name="Kroth P.G."/>
            <person name="Liu Y."/>
            <person name="Malik S.-B."/>
            <person name="Maier U.G."/>
            <person name="McRose D."/>
            <person name="Mock T."/>
            <person name="Neilson J.A."/>
            <person name="Onodera N.T."/>
            <person name="Poole A.M."/>
            <person name="Pritham E.J."/>
            <person name="Richards T.A."/>
            <person name="Rocap G."/>
            <person name="Roy S.W."/>
            <person name="Sarai C."/>
            <person name="Schaack S."/>
            <person name="Shirato S."/>
            <person name="Slamovits C.H."/>
            <person name="Spencer D.F."/>
            <person name="Suzuki S."/>
            <person name="Worden A.Z."/>
            <person name="Zauner S."/>
            <person name="Barry K."/>
            <person name="Bell C."/>
            <person name="Bharti A.K."/>
            <person name="Crow J.A."/>
            <person name="Grimwood J."/>
            <person name="Kramer R."/>
            <person name="Lindquist E."/>
            <person name="Lucas S."/>
            <person name="Salamov A."/>
            <person name="McFadden G.I."/>
            <person name="Lane C.E."/>
            <person name="Keeling P.J."/>
            <person name="Gray M.W."/>
            <person name="Grigoriev I.V."/>
            <person name="Archibald J.M."/>
        </authorList>
    </citation>
    <scope>NUCLEOTIDE SEQUENCE</scope>
    <source>
        <strain evidence="4">CCMP2712</strain>
    </source>
</reference>
<dbReference type="GO" id="GO:0051082">
    <property type="term" value="F:unfolded protein binding"/>
    <property type="evidence" value="ECO:0007669"/>
    <property type="project" value="TreeGrafter"/>
</dbReference>
<organism evidence="2">
    <name type="scientific">Guillardia theta (strain CCMP2712)</name>
    <name type="common">Cryptophyte</name>
    <dbReference type="NCBI Taxonomy" id="905079"/>
    <lineage>
        <taxon>Eukaryota</taxon>
        <taxon>Cryptophyceae</taxon>
        <taxon>Pyrenomonadales</taxon>
        <taxon>Geminigeraceae</taxon>
        <taxon>Guillardia</taxon>
    </lineage>
</organism>
<feature type="domain" description="J" evidence="1">
    <location>
        <begin position="1"/>
        <end position="68"/>
    </location>
</feature>
<keyword evidence="4" id="KW-1185">Reference proteome</keyword>
<dbReference type="InterPro" id="IPR036869">
    <property type="entry name" value="J_dom_sf"/>
</dbReference>
<dbReference type="GO" id="GO:0005737">
    <property type="term" value="C:cytoplasm"/>
    <property type="evidence" value="ECO:0007669"/>
    <property type="project" value="TreeGrafter"/>
</dbReference>
<feature type="non-terminal residue" evidence="2">
    <location>
        <position position="68"/>
    </location>
</feature>
<dbReference type="Pfam" id="PF00226">
    <property type="entry name" value="DnaJ"/>
    <property type="match status" value="1"/>
</dbReference>
<sequence>DYYTMLGVKKNADEATLKKAYRKLALKMHPDRNPPEKKEQAEKDFREMSEAYHVLSDPEKRKIYDQFG</sequence>
<dbReference type="PRINTS" id="PR00625">
    <property type="entry name" value="JDOMAIN"/>
</dbReference>
<dbReference type="GO" id="GO:0044183">
    <property type="term" value="F:protein folding chaperone"/>
    <property type="evidence" value="ECO:0007669"/>
    <property type="project" value="TreeGrafter"/>
</dbReference>
<evidence type="ECO:0000259" key="1">
    <source>
        <dbReference type="PROSITE" id="PS50076"/>
    </source>
</evidence>
<evidence type="ECO:0000313" key="3">
    <source>
        <dbReference type="EnsemblProtists" id="EKX32370"/>
    </source>
</evidence>
<reference evidence="3" key="3">
    <citation type="submission" date="2015-06" db="UniProtKB">
        <authorList>
            <consortium name="EnsemblProtists"/>
        </authorList>
    </citation>
    <scope>IDENTIFICATION</scope>
</reference>
<dbReference type="InterPro" id="IPR001623">
    <property type="entry name" value="DnaJ_domain"/>
</dbReference>
<dbReference type="CDD" id="cd06257">
    <property type="entry name" value="DnaJ"/>
    <property type="match status" value="1"/>
</dbReference>
<dbReference type="AlphaFoldDB" id="L1I953"/>
<dbReference type="SUPFAM" id="SSF46565">
    <property type="entry name" value="Chaperone J-domain"/>
    <property type="match status" value="1"/>
</dbReference>
<dbReference type="PaxDb" id="55529-EKX32370"/>
<dbReference type="SMART" id="SM00271">
    <property type="entry name" value="DnaJ"/>
    <property type="match status" value="1"/>
</dbReference>
<dbReference type="STRING" id="905079.L1I953"/>
<dbReference type="eggNOG" id="KOG0714">
    <property type="taxonomic scope" value="Eukaryota"/>
</dbReference>
<name>L1I953_GUITC</name>
<dbReference type="Proteomes" id="UP000011087">
    <property type="component" value="Unassembled WGS sequence"/>
</dbReference>
<dbReference type="OrthoDB" id="10250354at2759"/>
<dbReference type="RefSeq" id="XP_005819350.1">
    <property type="nucleotide sequence ID" value="XM_005819293.1"/>
</dbReference>
<accession>L1I953</accession>
<gene>
    <name evidence="2" type="ORF">GUITHDRAFT_51149</name>
</gene>
<dbReference type="HOGENOM" id="CLU_017633_18_1_1"/>
<dbReference type="PROSITE" id="PS50076">
    <property type="entry name" value="DNAJ_2"/>
    <property type="match status" value="1"/>
</dbReference>
<reference evidence="2 4" key="1">
    <citation type="journal article" date="2012" name="Nature">
        <title>Algal genomes reveal evolutionary mosaicism and the fate of nucleomorphs.</title>
        <authorList>
            <consortium name="DOE Joint Genome Institute"/>
            <person name="Curtis B.A."/>
            <person name="Tanifuji G."/>
            <person name="Burki F."/>
            <person name="Gruber A."/>
            <person name="Irimia M."/>
            <person name="Maruyama S."/>
            <person name="Arias M.C."/>
            <person name="Ball S.G."/>
            <person name="Gile G.H."/>
            <person name="Hirakawa Y."/>
            <person name="Hopkins J.F."/>
            <person name="Kuo A."/>
            <person name="Rensing S.A."/>
            <person name="Schmutz J."/>
            <person name="Symeonidi A."/>
            <person name="Elias M."/>
            <person name="Eveleigh R.J."/>
            <person name="Herman E.K."/>
            <person name="Klute M.J."/>
            <person name="Nakayama T."/>
            <person name="Obornik M."/>
            <person name="Reyes-Prieto A."/>
            <person name="Armbrust E.V."/>
            <person name="Aves S.J."/>
            <person name="Beiko R.G."/>
            <person name="Coutinho P."/>
            <person name="Dacks J.B."/>
            <person name="Durnford D.G."/>
            <person name="Fast N.M."/>
            <person name="Green B.R."/>
            <person name="Grisdale C.J."/>
            <person name="Hempel F."/>
            <person name="Henrissat B."/>
            <person name="Hoppner M.P."/>
            <person name="Ishida K."/>
            <person name="Kim E."/>
            <person name="Koreny L."/>
            <person name="Kroth P.G."/>
            <person name="Liu Y."/>
            <person name="Malik S.B."/>
            <person name="Maier U.G."/>
            <person name="McRose D."/>
            <person name="Mock T."/>
            <person name="Neilson J.A."/>
            <person name="Onodera N.T."/>
            <person name="Poole A.M."/>
            <person name="Pritham E.J."/>
            <person name="Richards T.A."/>
            <person name="Rocap G."/>
            <person name="Roy S.W."/>
            <person name="Sarai C."/>
            <person name="Schaack S."/>
            <person name="Shirato S."/>
            <person name="Slamovits C.H."/>
            <person name="Spencer D.F."/>
            <person name="Suzuki S."/>
            <person name="Worden A.Z."/>
            <person name="Zauner S."/>
            <person name="Barry K."/>
            <person name="Bell C."/>
            <person name="Bharti A.K."/>
            <person name="Crow J.A."/>
            <person name="Grimwood J."/>
            <person name="Kramer R."/>
            <person name="Lindquist E."/>
            <person name="Lucas S."/>
            <person name="Salamov A."/>
            <person name="McFadden G.I."/>
            <person name="Lane C.E."/>
            <person name="Keeling P.J."/>
            <person name="Gray M.W."/>
            <person name="Grigoriev I.V."/>
            <person name="Archibald J.M."/>
        </authorList>
    </citation>
    <scope>NUCLEOTIDE SEQUENCE</scope>
    <source>
        <strain evidence="2 4">CCMP2712</strain>
    </source>
</reference>
<proteinExistence type="predicted"/>
<dbReference type="EnsemblProtists" id="EKX32370">
    <property type="protein sequence ID" value="EKX32370"/>
    <property type="gene ID" value="GUITHDRAFT_51149"/>
</dbReference>
<dbReference type="PANTHER" id="PTHR43948:SF10">
    <property type="entry name" value="MRJ, ISOFORM E"/>
    <property type="match status" value="1"/>
</dbReference>
<feature type="non-terminal residue" evidence="2">
    <location>
        <position position="1"/>
    </location>
</feature>
<dbReference type="GO" id="GO:0051087">
    <property type="term" value="F:protein-folding chaperone binding"/>
    <property type="evidence" value="ECO:0007669"/>
    <property type="project" value="TreeGrafter"/>
</dbReference>
<dbReference type="KEGG" id="gtt:GUITHDRAFT_51149"/>